<dbReference type="Proteomes" id="UP000056453">
    <property type="component" value="Unassembled WGS sequence"/>
</dbReference>
<dbReference type="FunFam" id="3.40.50.620:FF:000062">
    <property type="entry name" value="Arginine--tRNA ligase"/>
    <property type="match status" value="1"/>
</dbReference>
<dbReference type="PANTHER" id="PTHR11956:SF5">
    <property type="entry name" value="ARGININE--TRNA LIGASE, CYTOPLASMIC"/>
    <property type="match status" value="1"/>
</dbReference>
<dbReference type="NCBIfam" id="TIGR00456">
    <property type="entry name" value="argS"/>
    <property type="match status" value="1"/>
</dbReference>
<proteinExistence type="inferred from homology"/>
<evidence type="ECO:0000256" key="9">
    <source>
        <dbReference type="ARBA" id="ARBA00023146"/>
    </source>
</evidence>
<dbReference type="GO" id="GO:0005737">
    <property type="term" value="C:cytoplasm"/>
    <property type="evidence" value="ECO:0007669"/>
    <property type="project" value="UniProtKB-SubCell"/>
</dbReference>
<dbReference type="SUPFAM" id="SSF47323">
    <property type="entry name" value="Anticodon-binding domain of a subclass of class I aminoacyl-tRNA synthetases"/>
    <property type="match status" value="1"/>
</dbReference>
<comment type="similarity">
    <text evidence="2 11 12">Belongs to the class-I aminoacyl-tRNA synthetase family.</text>
</comment>
<evidence type="ECO:0000256" key="4">
    <source>
        <dbReference type="ARBA" id="ARBA00022490"/>
    </source>
</evidence>
<sequence length="593" mass="64137">MLPAQKQTLEALLADSVKQVAHALKGADAAFVAPAITLERPKVAAHGDVACNVAMQLAKPLGANPRQLAEQIVAALTAQPGAQGLVEAAEIAGPGFINLRLTAAAKQAVIAAVLAEGRGFGLSTREHGKQVLLEFVSANPTGPLHVGHGRQAALGDALANVIASQGCAVHREFYYNDAGVQIGNLAISTQARARGLKPGDAGWPEAAYNGEYIADIARDYLNGETVAAKDGEPVKGAGDVEDLEAIRKFAVAYLRHEQDMDLQAFGVKFDQYYLESSLYKEGRVEQTVDALIKAGVTYEQDGALWLRTTDDGDDKDRVMRKTDGTYTYFVPDVAYHVTKWERGFTKVINIQGSDHHGTIARVRAGLQGLHIGIPKGYPDYVLHKMVTVMRDGQEVKISKRAGSYVTVRDLIEWSGGAAPGQEAAPDLIDEATITRGRDAVRFFLISRKADTEFVFDIDLALKQNDENPVYYVQYAHARICSVLNEWKSRYDGELAQLPGADLSQLTSTQAASLMQKLAEYPDMLSHAANELAPHAVAFYLRDLAGEFHSFYNAERVLVDDEAPRTARAALLAATRQVLENGLAMLGVSAPAKM</sequence>
<dbReference type="CDD" id="cd00671">
    <property type="entry name" value="ArgRS_core"/>
    <property type="match status" value="1"/>
</dbReference>
<keyword evidence="9 11" id="KW-0030">Aminoacyl-tRNA synthetase</keyword>
<evidence type="ECO:0000256" key="10">
    <source>
        <dbReference type="ARBA" id="ARBA00049339"/>
    </source>
</evidence>
<evidence type="ECO:0000256" key="1">
    <source>
        <dbReference type="ARBA" id="ARBA00004496"/>
    </source>
</evidence>
<dbReference type="InterPro" id="IPR001278">
    <property type="entry name" value="Arg-tRNA-ligase"/>
</dbReference>
<comment type="caution">
    <text evidence="15">The sequence shown here is derived from an EMBL/GenBank/DDBJ whole genome shotgun (WGS) entry which is preliminary data.</text>
</comment>
<dbReference type="InterPro" id="IPR014729">
    <property type="entry name" value="Rossmann-like_a/b/a_fold"/>
</dbReference>
<gene>
    <name evidence="11 15" type="primary">argS</name>
    <name evidence="15" type="ORF">WJ96_10445</name>
</gene>
<dbReference type="SMART" id="SM01016">
    <property type="entry name" value="Arg_tRNA_synt_N"/>
    <property type="match status" value="1"/>
</dbReference>
<name>A0AAW3MWB4_9BURK</name>
<dbReference type="InterPro" id="IPR036695">
    <property type="entry name" value="Arg-tRNA-synth_N_sf"/>
</dbReference>
<dbReference type="Pfam" id="PF00750">
    <property type="entry name" value="tRNA-synt_1d"/>
    <property type="match status" value="1"/>
</dbReference>
<dbReference type="GO" id="GO:0005524">
    <property type="term" value="F:ATP binding"/>
    <property type="evidence" value="ECO:0007669"/>
    <property type="project" value="UniProtKB-UniRule"/>
</dbReference>
<keyword evidence="7 11" id="KW-0067">ATP-binding</keyword>
<dbReference type="Gene3D" id="3.40.50.620">
    <property type="entry name" value="HUPs"/>
    <property type="match status" value="1"/>
</dbReference>
<keyword evidence="5 11" id="KW-0436">Ligase</keyword>
<dbReference type="Gene3D" id="1.10.730.10">
    <property type="entry name" value="Isoleucyl-tRNA Synthetase, Domain 1"/>
    <property type="match status" value="1"/>
</dbReference>
<comment type="subcellular location">
    <subcellularLocation>
        <location evidence="1 11">Cytoplasm</location>
    </subcellularLocation>
</comment>
<reference evidence="15 16" key="1">
    <citation type="submission" date="2015-11" db="EMBL/GenBank/DDBJ databases">
        <title>Expanding the genomic diversity of Burkholderia species for the development of highly accurate diagnostics.</title>
        <authorList>
            <person name="Sahl J."/>
            <person name="Keim P."/>
            <person name="Wagner D."/>
        </authorList>
    </citation>
    <scope>NUCLEOTIDE SEQUENCE [LARGE SCALE GENOMIC DNA]</scope>
    <source>
        <strain evidence="15 16">MSMB1808WGS</strain>
    </source>
</reference>
<feature type="domain" description="DALR anticodon binding" evidence="13">
    <location>
        <begin position="472"/>
        <end position="593"/>
    </location>
</feature>
<dbReference type="GO" id="GO:0006420">
    <property type="term" value="P:arginyl-tRNA aminoacylation"/>
    <property type="evidence" value="ECO:0007669"/>
    <property type="project" value="UniProtKB-UniRule"/>
</dbReference>
<dbReference type="InterPro" id="IPR009080">
    <property type="entry name" value="tRNAsynth_Ia_anticodon-bd"/>
</dbReference>
<keyword evidence="16" id="KW-1185">Reference proteome</keyword>
<evidence type="ECO:0000256" key="11">
    <source>
        <dbReference type="HAMAP-Rule" id="MF_00123"/>
    </source>
</evidence>
<evidence type="ECO:0000256" key="7">
    <source>
        <dbReference type="ARBA" id="ARBA00022840"/>
    </source>
</evidence>
<organism evidence="15 16">
    <name type="scientific">Burkholderia ubonensis</name>
    <dbReference type="NCBI Taxonomy" id="101571"/>
    <lineage>
        <taxon>Bacteria</taxon>
        <taxon>Pseudomonadati</taxon>
        <taxon>Pseudomonadota</taxon>
        <taxon>Betaproteobacteria</taxon>
        <taxon>Burkholderiales</taxon>
        <taxon>Burkholderiaceae</taxon>
        <taxon>Burkholderia</taxon>
        <taxon>Burkholderia cepacia complex</taxon>
    </lineage>
</organism>
<dbReference type="GO" id="GO:0004814">
    <property type="term" value="F:arginine-tRNA ligase activity"/>
    <property type="evidence" value="ECO:0007669"/>
    <property type="project" value="UniProtKB-UniRule"/>
</dbReference>
<dbReference type="PROSITE" id="PS00178">
    <property type="entry name" value="AA_TRNA_LIGASE_I"/>
    <property type="match status" value="1"/>
</dbReference>
<dbReference type="HAMAP" id="MF_00123">
    <property type="entry name" value="Arg_tRNA_synth"/>
    <property type="match status" value="1"/>
</dbReference>
<evidence type="ECO:0000256" key="8">
    <source>
        <dbReference type="ARBA" id="ARBA00022917"/>
    </source>
</evidence>
<evidence type="ECO:0000256" key="6">
    <source>
        <dbReference type="ARBA" id="ARBA00022741"/>
    </source>
</evidence>
<feature type="domain" description="Arginyl tRNA synthetase N-terminal" evidence="14">
    <location>
        <begin position="11"/>
        <end position="101"/>
    </location>
</feature>
<dbReference type="PANTHER" id="PTHR11956">
    <property type="entry name" value="ARGINYL-TRNA SYNTHETASE"/>
    <property type="match status" value="1"/>
</dbReference>
<dbReference type="SMART" id="SM00836">
    <property type="entry name" value="DALR_1"/>
    <property type="match status" value="1"/>
</dbReference>
<dbReference type="Pfam" id="PF05746">
    <property type="entry name" value="DALR_1"/>
    <property type="match status" value="1"/>
</dbReference>
<accession>A0AAW3MWB4</accession>
<evidence type="ECO:0000313" key="15">
    <source>
        <dbReference type="EMBL" id="KVP95060.1"/>
    </source>
</evidence>
<dbReference type="Gene3D" id="3.30.1360.70">
    <property type="entry name" value="Arginyl tRNA synthetase N-terminal domain"/>
    <property type="match status" value="1"/>
</dbReference>
<dbReference type="EMBL" id="LPBJ01000066">
    <property type="protein sequence ID" value="KVP95060.1"/>
    <property type="molecule type" value="Genomic_DNA"/>
</dbReference>
<dbReference type="SUPFAM" id="SSF55190">
    <property type="entry name" value="Arginyl-tRNA synthetase (ArgRS), N-terminal 'additional' domain"/>
    <property type="match status" value="1"/>
</dbReference>
<comment type="catalytic activity">
    <reaction evidence="10 11">
        <text>tRNA(Arg) + L-arginine + ATP = L-arginyl-tRNA(Arg) + AMP + diphosphate</text>
        <dbReference type="Rhea" id="RHEA:20301"/>
        <dbReference type="Rhea" id="RHEA-COMP:9658"/>
        <dbReference type="Rhea" id="RHEA-COMP:9673"/>
        <dbReference type="ChEBI" id="CHEBI:30616"/>
        <dbReference type="ChEBI" id="CHEBI:32682"/>
        <dbReference type="ChEBI" id="CHEBI:33019"/>
        <dbReference type="ChEBI" id="CHEBI:78442"/>
        <dbReference type="ChEBI" id="CHEBI:78513"/>
        <dbReference type="ChEBI" id="CHEBI:456215"/>
        <dbReference type="EC" id="6.1.1.19"/>
    </reaction>
</comment>
<evidence type="ECO:0000313" key="16">
    <source>
        <dbReference type="Proteomes" id="UP000056453"/>
    </source>
</evidence>
<comment type="subunit">
    <text evidence="3 11">Monomer.</text>
</comment>
<dbReference type="Pfam" id="PF03485">
    <property type="entry name" value="Arg_tRNA_synt_N"/>
    <property type="match status" value="1"/>
</dbReference>
<dbReference type="RefSeq" id="WP_059876536.1">
    <property type="nucleotide sequence ID" value="NZ_LPAH01000067.1"/>
</dbReference>
<dbReference type="PRINTS" id="PR01038">
    <property type="entry name" value="TRNASYNTHARG"/>
</dbReference>
<evidence type="ECO:0000256" key="5">
    <source>
        <dbReference type="ARBA" id="ARBA00022598"/>
    </source>
</evidence>
<dbReference type="InterPro" id="IPR035684">
    <property type="entry name" value="ArgRS_core"/>
</dbReference>
<feature type="short sequence motif" description="'HIGH' region" evidence="11">
    <location>
        <begin position="138"/>
        <end position="148"/>
    </location>
</feature>
<keyword evidence="6 11" id="KW-0547">Nucleotide-binding</keyword>
<evidence type="ECO:0000256" key="2">
    <source>
        <dbReference type="ARBA" id="ARBA00005594"/>
    </source>
</evidence>
<keyword evidence="4 11" id="KW-0963">Cytoplasm</keyword>
<evidence type="ECO:0000259" key="14">
    <source>
        <dbReference type="SMART" id="SM01016"/>
    </source>
</evidence>
<dbReference type="InterPro" id="IPR005148">
    <property type="entry name" value="Arg-tRNA-synth_N"/>
</dbReference>
<protein>
    <recommendedName>
        <fullName evidence="11">Arginine--tRNA ligase</fullName>
        <ecNumber evidence="11">6.1.1.19</ecNumber>
    </recommendedName>
    <alternativeName>
        <fullName evidence="11">Arginyl-tRNA synthetase</fullName>
        <shortName evidence="11">ArgRS</shortName>
    </alternativeName>
</protein>
<dbReference type="EC" id="6.1.1.19" evidence="11"/>
<dbReference type="InterPro" id="IPR008909">
    <property type="entry name" value="DALR_anticod-bd"/>
</dbReference>
<dbReference type="SUPFAM" id="SSF52374">
    <property type="entry name" value="Nucleotidylyl transferase"/>
    <property type="match status" value="1"/>
</dbReference>
<dbReference type="FunFam" id="1.10.730.10:FF:000008">
    <property type="entry name" value="Arginine--tRNA ligase"/>
    <property type="match status" value="1"/>
</dbReference>
<dbReference type="AlphaFoldDB" id="A0AAW3MWB4"/>
<keyword evidence="8 11" id="KW-0648">Protein biosynthesis</keyword>
<dbReference type="InterPro" id="IPR001412">
    <property type="entry name" value="aa-tRNA-synth_I_CS"/>
</dbReference>
<evidence type="ECO:0000256" key="12">
    <source>
        <dbReference type="RuleBase" id="RU363038"/>
    </source>
</evidence>
<evidence type="ECO:0000259" key="13">
    <source>
        <dbReference type="SMART" id="SM00836"/>
    </source>
</evidence>
<evidence type="ECO:0000256" key="3">
    <source>
        <dbReference type="ARBA" id="ARBA00011245"/>
    </source>
</evidence>